<proteinExistence type="inferred from homology"/>
<dbReference type="PANTHER" id="PTHR30419">
    <property type="entry name" value="HTH-TYPE TRANSCRIPTIONAL REGULATOR YBHD"/>
    <property type="match status" value="1"/>
</dbReference>
<keyword evidence="7" id="KW-1185">Reference proteome</keyword>
<evidence type="ECO:0000256" key="3">
    <source>
        <dbReference type="ARBA" id="ARBA00023125"/>
    </source>
</evidence>
<dbReference type="Proteomes" id="UP000320209">
    <property type="component" value="Unassembled WGS sequence"/>
</dbReference>
<dbReference type="Gene3D" id="3.40.190.290">
    <property type="match status" value="1"/>
</dbReference>
<gene>
    <name evidence="6" type="ORF">FB381_3926</name>
</gene>
<organism evidence="6 7">
    <name type="scientific">Nocardioides albertanoniae</name>
    <dbReference type="NCBI Taxonomy" id="1175486"/>
    <lineage>
        <taxon>Bacteria</taxon>
        <taxon>Bacillati</taxon>
        <taxon>Actinomycetota</taxon>
        <taxon>Actinomycetes</taxon>
        <taxon>Propionibacteriales</taxon>
        <taxon>Nocardioidaceae</taxon>
        <taxon>Nocardioides</taxon>
    </lineage>
</organism>
<dbReference type="EMBL" id="VFOV01000001">
    <property type="protein sequence ID" value="TQL70003.1"/>
    <property type="molecule type" value="Genomic_DNA"/>
</dbReference>
<comment type="similarity">
    <text evidence="1">Belongs to the LysR transcriptional regulatory family.</text>
</comment>
<dbReference type="InterPro" id="IPR050950">
    <property type="entry name" value="HTH-type_LysR_regulators"/>
</dbReference>
<dbReference type="AlphaFoldDB" id="A0A543ABN2"/>
<feature type="domain" description="HTH lysR-type" evidence="5">
    <location>
        <begin position="5"/>
        <end position="62"/>
    </location>
</feature>
<evidence type="ECO:0000256" key="2">
    <source>
        <dbReference type="ARBA" id="ARBA00023015"/>
    </source>
</evidence>
<keyword evidence="4" id="KW-0804">Transcription</keyword>
<keyword evidence="3 6" id="KW-0238">DNA-binding</keyword>
<evidence type="ECO:0000256" key="1">
    <source>
        <dbReference type="ARBA" id="ARBA00009437"/>
    </source>
</evidence>
<dbReference type="Pfam" id="PF03466">
    <property type="entry name" value="LysR_substrate"/>
    <property type="match status" value="1"/>
</dbReference>
<reference evidence="6 7" key="1">
    <citation type="submission" date="2019-06" db="EMBL/GenBank/DDBJ databases">
        <title>Sequencing the genomes of 1000 actinobacteria strains.</title>
        <authorList>
            <person name="Klenk H.-P."/>
        </authorList>
    </citation>
    <scope>NUCLEOTIDE SEQUENCE [LARGE SCALE GENOMIC DNA]</scope>
    <source>
        <strain evidence="6 7">DSM 25218</strain>
    </source>
</reference>
<dbReference type="InterPro" id="IPR036388">
    <property type="entry name" value="WH-like_DNA-bd_sf"/>
</dbReference>
<protein>
    <submittedName>
        <fullName evidence="6">DNA-binding transcriptional LysR family regulator</fullName>
    </submittedName>
</protein>
<dbReference type="Gene3D" id="1.10.10.10">
    <property type="entry name" value="Winged helix-like DNA-binding domain superfamily/Winged helix DNA-binding domain"/>
    <property type="match status" value="1"/>
</dbReference>
<sequence>MSIDLSLRHLRVVLAVAEAGGYTPAARDLHVAQSSLSRTVQEVEQRIGVPIFERTTRRVRPTLEGEEFVATARRLVAEFDTALNHFEGYLAGTRGAVSVAALPSLAGSMLPPVLAEFRRGQPEVAVSVKDGFSEEVLDLVVRGEVDLAVSVAAQVPDALGVRHIAVDAFAAVLPVGHPLATEEELRWSDLAGQPFVAFERISSIRGYVDRVLAETGTRTGALTEARNIGAVAGLVAAGLGVSVAPSLVLPMMMFADVVTRPLVDPVVERDICLIHDPRRPMSRASRALMQLLVSAGEREIASPPGVRWVPGEPDQA</sequence>
<comment type="caution">
    <text evidence="6">The sequence shown here is derived from an EMBL/GenBank/DDBJ whole genome shotgun (WGS) entry which is preliminary data.</text>
</comment>
<evidence type="ECO:0000259" key="5">
    <source>
        <dbReference type="PROSITE" id="PS50931"/>
    </source>
</evidence>
<evidence type="ECO:0000313" key="6">
    <source>
        <dbReference type="EMBL" id="TQL70003.1"/>
    </source>
</evidence>
<dbReference type="PROSITE" id="PS50931">
    <property type="entry name" value="HTH_LYSR"/>
    <property type="match status" value="1"/>
</dbReference>
<dbReference type="OrthoDB" id="7278199at2"/>
<dbReference type="FunFam" id="1.10.10.10:FF:000001">
    <property type="entry name" value="LysR family transcriptional regulator"/>
    <property type="match status" value="1"/>
</dbReference>
<dbReference type="InterPro" id="IPR000847">
    <property type="entry name" value="LysR_HTH_N"/>
</dbReference>
<dbReference type="InterPro" id="IPR036390">
    <property type="entry name" value="WH_DNA-bd_sf"/>
</dbReference>
<dbReference type="GO" id="GO:0003677">
    <property type="term" value="F:DNA binding"/>
    <property type="evidence" value="ECO:0007669"/>
    <property type="project" value="UniProtKB-KW"/>
</dbReference>
<name>A0A543ABN2_9ACTN</name>
<dbReference type="GO" id="GO:0005829">
    <property type="term" value="C:cytosol"/>
    <property type="evidence" value="ECO:0007669"/>
    <property type="project" value="TreeGrafter"/>
</dbReference>
<keyword evidence="2" id="KW-0805">Transcription regulation</keyword>
<dbReference type="PANTHER" id="PTHR30419:SF8">
    <property type="entry name" value="NITROGEN ASSIMILATION TRANSCRIPTIONAL ACTIVATOR-RELATED"/>
    <property type="match status" value="1"/>
</dbReference>
<dbReference type="Pfam" id="PF00126">
    <property type="entry name" value="HTH_1"/>
    <property type="match status" value="1"/>
</dbReference>
<dbReference type="RefSeq" id="WP_141781814.1">
    <property type="nucleotide sequence ID" value="NZ_VFOV01000001.1"/>
</dbReference>
<dbReference type="PRINTS" id="PR00039">
    <property type="entry name" value="HTHLYSR"/>
</dbReference>
<dbReference type="SUPFAM" id="SSF46785">
    <property type="entry name" value="Winged helix' DNA-binding domain"/>
    <property type="match status" value="1"/>
</dbReference>
<accession>A0A543ABN2</accession>
<dbReference type="CDD" id="cd08440">
    <property type="entry name" value="PBP2_LTTR_like_4"/>
    <property type="match status" value="1"/>
</dbReference>
<dbReference type="InterPro" id="IPR005119">
    <property type="entry name" value="LysR_subst-bd"/>
</dbReference>
<dbReference type="GO" id="GO:0003700">
    <property type="term" value="F:DNA-binding transcription factor activity"/>
    <property type="evidence" value="ECO:0007669"/>
    <property type="project" value="InterPro"/>
</dbReference>
<dbReference type="SUPFAM" id="SSF53850">
    <property type="entry name" value="Periplasmic binding protein-like II"/>
    <property type="match status" value="1"/>
</dbReference>
<evidence type="ECO:0000313" key="7">
    <source>
        <dbReference type="Proteomes" id="UP000320209"/>
    </source>
</evidence>
<evidence type="ECO:0000256" key="4">
    <source>
        <dbReference type="ARBA" id="ARBA00023163"/>
    </source>
</evidence>